<gene>
    <name evidence="1" type="ORF">MTUNDRAET4_2400</name>
</gene>
<reference evidence="1 2" key="1">
    <citation type="submission" date="2019-03" db="EMBL/GenBank/DDBJ databases">
        <authorList>
            <person name="Kox A.R. M."/>
        </authorList>
    </citation>
    <scope>NUCLEOTIDE SEQUENCE [LARGE SCALE GENOMIC DNA]</scope>
    <source>
        <strain evidence="1">MTUNDRAET4 annotated genome</strain>
    </source>
</reference>
<dbReference type="KEGG" id="mtun:MTUNDRAET4_2400"/>
<evidence type="ECO:0000313" key="1">
    <source>
        <dbReference type="EMBL" id="VFU09287.1"/>
    </source>
</evidence>
<organism evidence="1 2">
    <name type="scientific">Methylocella tundrae</name>
    <dbReference type="NCBI Taxonomy" id="227605"/>
    <lineage>
        <taxon>Bacteria</taxon>
        <taxon>Pseudomonadati</taxon>
        <taxon>Pseudomonadota</taxon>
        <taxon>Alphaproteobacteria</taxon>
        <taxon>Hyphomicrobiales</taxon>
        <taxon>Beijerinckiaceae</taxon>
        <taxon>Methylocella</taxon>
    </lineage>
</organism>
<protein>
    <submittedName>
        <fullName evidence="1">Uncharacterized protein</fullName>
    </submittedName>
</protein>
<dbReference type="AlphaFoldDB" id="A0A4V6IMS3"/>
<proteinExistence type="predicted"/>
<dbReference type="EMBL" id="LR536450">
    <property type="protein sequence ID" value="VFU09287.1"/>
    <property type="molecule type" value="Genomic_DNA"/>
</dbReference>
<name>A0A4V6IMS3_METTU</name>
<evidence type="ECO:0000313" key="2">
    <source>
        <dbReference type="Proteomes" id="UP000294360"/>
    </source>
</evidence>
<accession>A0A4V6IMS3</accession>
<dbReference type="Proteomes" id="UP000294360">
    <property type="component" value="Chromosome"/>
</dbReference>
<sequence length="61" mass="7267">MIQPRPRVARQTFGWSIFRSDRFDLIDKDMLKLLNLEGFLIDRMTPFDRKALWAPGFGSFF</sequence>